<dbReference type="AlphaFoldDB" id="A0A9P7B8L1"/>
<feature type="region of interest" description="Disordered" evidence="1">
    <location>
        <begin position="135"/>
        <end position="159"/>
    </location>
</feature>
<protein>
    <submittedName>
        <fullName evidence="2">Uncharacterized protein</fullName>
    </submittedName>
</protein>
<name>A0A9P7B8L1_RHOMI</name>
<feature type="compositionally biased region" description="Basic and acidic residues" evidence="1">
    <location>
        <begin position="342"/>
        <end position="352"/>
    </location>
</feature>
<feature type="compositionally biased region" description="Low complexity" evidence="1">
    <location>
        <begin position="59"/>
        <end position="81"/>
    </location>
</feature>
<sequence length="831" mass="89448">MNGLDPLFAAAHLDALLSGHGQNQGEAGAAQLSAFSQDELSWLEQQLSFASPPSHSALPATSNSTSTTTTSSSGNGTPASTVIPLQPHAFPPVSQARFHPYQLPPERAQRVLRPPGPHAQLNLLSSAAQLQQLALEQQQQQQQQQSSVSNGLTVPGYQPNGNIDGIDWAAFGSFGSVPTSPFSVPSAAAVAPRPPQSYQQQVQHQQQLALSFGNSAAAASPRHSRPRPPAPHRQVSTASSTSTQSNGYEAPHRVLYPPANSPPTVLLPDLPTPPLPPAPHASPATPRTNYSASSPAAGPSGLANEVSMRDGDSTISGVPKRKRARSAPPPPRVRQSVGSSAESRDDTEGALEARSEQLDTLFTWLDDQRWSFSTLFTALSEVSSSSSSSSESSVLPPVALSHRRRMEDFLAIDEPLFSSASAAATTASSSKQGADLGLRLLREARKRWSERAANGNGTESEKGPNEVVRMWEEMGALGRGEGSMAHAVRELHSHVHDGAVAGSRLDDALSRPLDPHVTSAPREASVWTGTLVIPTLQADVLQAWLSNPARQEAQRKEGGGDQQQSKKIDPEHMRIYSSLSPLDFHARGAELCRVILLRDADCMQRFGHVFDRLQTFTLGPVIALVDTCGFSTYDDQSLWHHAVQTYLQLCVRYPELTEGKEATITILPDLPPPVHPTALETLLIDRALHSHWDALRQFLLDAHGGLLRSAVRSFSGVRLTKFDLLSVCDDTMAVITALGKSRTSRKDRILPYDPSISQIRNAWRQQALWDPTADLVVWSAATTHFLELSALYPQIGRGVRELPGLGLILNHAASVGQSPPKVDGNAGKVSR</sequence>
<evidence type="ECO:0000256" key="1">
    <source>
        <dbReference type="SAM" id="MobiDB-lite"/>
    </source>
</evidence>
<keyword evidence="3" id="KW-1185">Reference proteome</keyword>
<feature type="compositionally biased region" description="Low complexity" evidence="1">
    <location>
        <begin position="182"/>
        <end position="207"/>
    </location>
</feature>
<feature type="region of interest" description="Disordered" evidence="1">
    <location>
        <begin position="182"/>
        <end position="352"/>
    </location>
</feature>
<proteinExistence type="predicted"/>
<feature type="region of interest" description="Disordered" evidence="1">
    <location>
        <begin position="51"/>
        <end position="87"/>
    </location>
</feature>
<comment type="caution">
    <text evidence="2">The sequence shown here is derived from an EMBL/GenBank/DDBJ whole genome shotgun (WGS) entry which is preliminary data.</text>
</comment>
<feature type="region of interest" description="Disordered" evidence="1">
    <location>
        <begin position="550"/>
        <end position="570"/>
    </location>
</feature>
<dbReference type="Proteomes" id="UP000777482">
    <property type="component" value="Unassembled WGS sequence"/>
</dbReference>
<dbReference type="EMBL" id="PUHQ01000015">
    <property type="protein sequence ID" value="KAG0664201.1"/>
    <property type="molecule type" value="Genomic_DNA"/>
</dbReference>
<feature type="compositionally biased region" description="Low complexity" evidence="1">
    <location>
        <begin position="135"/>
        <end position="147"/>
    </location>
</feature>
<feature type="compositionally biased region" description="Low complexity" evidence="1">
    <location>
        <begin position="281"/>
        <end position="303"/>
    </location>
</feature>
<gene>
    <name evidence="2" type="ORF">C6P46_001665</name>
</gene>
<feature type="compositionally biased region" description="Basic and acidic residues" evidence="1">
    <location>
        <begin position="552"/>
        <end position="570"/>
    </location>
</feature>
<organism evidence="2 3">
    <name type="scientific">Rhodotorula mucilaginosa</name>
    <name type="common">Yeast</name>
    <name type="synonym">Rhodotorula rubra</name>
    <dbReference type="NCBI Taxonomy" id="5537"/>
    <lineage>
        <taxon>Eukaryota</taxon>
        <taxon>Fungi</taxon>
        <taxon>Dikarya</taxon>
        <taxon>Basidiomycota</taxon>
        <taxon>Pucciniomycotina</taxon>
        <taxon>Microbotryomycetes</taxon>
        <taxon>Sporidiobolales</taxon>
        <taxon>Sporidiobolaceae</taxon>
        <taxon>Rhodotorula</taxon>
    </lineage>
</organism>
<dbReference type="OrthoDB" id="2536494at2759"/>
<evidence type="ECO:0000313" key="2">
    <source>
        <dbReference type="EMBL" id="KAG0664201.1"/>
    </source>
</evidence>
<accession>A0A9P7B8L1</accession>
<reference evidence="2 3" key="1">
    <citation type="submission" date="2020-11" db="EMBL/GenBank/DDBJ databases">
        <title>Kefir isolates.</title>
        <authorList>
            <person name="Marcisauskas S."/>
            <person name="Kim Y."/>
            <person name="Blasche S."/>
        </authorList>
    </citation>
    <scope>NUCLEOTIDE SEQUENCE [LARGE SCALE GENOMIC DNA]</scope>
    <source>
        <strain evidence="2 3">KR</strain>
    </source>
</reference>
<feature type="compositionally biased region" description="Low complexity" evidence="1">
    <location>
        <begin position="232"/>
        <end position="245"/>
    </location>
</feature>
<feature type="compositionally biased region" description="Pro residues" evidence="1">
    <location>
        <begin position="270"/>
        <end position="280"/>
    </location>
</feature>
<evidence type="ECO:0000313" key="3">
    <source>
        <dbReference type="Proteomes" id="UP000777482"/>
    </source>
</evidence>